<feature type="transmembrane region" description="Helical" evidence="5">
    <location>
        <begin position="798"/>
        <end position="820"/>
    </location>
</feature>
<dbReference type="NCBIfam" id="TIGR03061">
    <property type="entry name" value="pip_yhgE_Nterm"/>
    <property type="match status" value="1"/>
</dbReference>
<comment type="subcellular location">
    <subcellularLocation>
        <location evidence="1">Membrane</location>
        <topology evidence="1">Multi-pass membrane protein</topology>
    </subcellularLocation>
</comment>
<comment type="caution">
    <text evidence="6">The sequence shown here is derived from an EMBL/GenBank/DDBJ whole genome shotgun (WGS) entry which is preliminary data.</text>
</comment>
<dbReference type="NCBIfam" id="TIGR03057">
    <property type="entry name" value="xxxLxxG_by_4"/>
    <property type="match status" value="8"/>
</dbReference>
<name>A0A9W5VW14_9ACTO</name>
<evidence type="ECO:0000256" key="5">
    <source>
        <dbReference type="SAM" id="Phobius"/>
    </source>
</evidence>
<organism evidence="6 7">
    <name type="scientific">Gleimia europaea ACS-120-V-Col10b</name>
    <dbReference type="NCBI Taxonomy" id="883069"/>
    <lineage>
        <taxon>Bacteria</taxon>
        <taxon>Bacillati</taxon>
        <taxon>Actinomycetota</taxon>
        <taxon>Actinomycetes</taxon>
        <taxon>Actinomycetales</taxon>
        <taxon>Actinomycetaceae</taxon>
        <taxon>Gleimia</taxon>
    </lineage>
</organism>
<dbReference type="PANTHER" id="PTHR43077">
    <property type="entry name" value="TRANSPORT PERMEASE YVFS-RELATED"/>
    <property type="match status" value="1"/>
</dbReference>
<evidence type="ECO:0000313" key="7">
    <source>
        <dbReference type="Proteomes" id="UP000014387"/>
    </source>
</evidence>
<dbReference type="Gene3D" id="3.40.1710.10">
    <property type="entry name" value="abc type-2 transporter like domain"/>
    <property type="match status" value="1"/>
</dbReference>
<evidence type="ECO:0000256" key="2">
    <source>
        <dbReference type="ARBA" id="ARBA00022692"/>
    </source>
</evidence>
<dbReference type="InterPro" id="IPR017500">
    <property type="entry name" value="Phage_infect_YhgE_N"/>
</dbReference>
<keyword evidence="2 5" id="KW-0812">Transmembrane</keyword>
<dbReference type="GO" id="GO:0016020">
    <property type="term" value="C:membrane"/>
    <property type="evidence" value="ECO:0007669"/>
    <property type="project" value="UniProtKB-SubCell"/>
</dbReference>
<reference evidence="6 7" key="1">
    <citation type="submission" date="2013-05" db="EMBL/GenBank/DDBJ databases">
        <title>The Genome Sequence of Actinomyces europaeus ACS-120-V-COL10B.</title>
        <authorList>
            <consortium name="The Broad Institute Genomics Platform"/>
            <person name="Earl A."/>
            <person name="Ward D."/>
            <person name="Feldgarden M."/>
            <person name="Gevers D."/>
            <person name="Saerens B."/>
            <person name="Vaneechoutte M."/>
            <person name="Walker B."/>
            <person name="Young S."/>
            <person name="Zeng Q."/>
            <person name="Gargeya S."/>
            <person name="Fitzgerald M."/>
            <person name="Haas B."/>
            <person name="Abouelleil A."/>
            <person name="Allen A.W."/>
            <person name="Alvarado L."/>
            <person name="Arachchi H.M."/>
            <person name="Berlin A.M."/>
            <person name="Chapman S.B."/>
            <person name="Gainer-Dewar J."/>
            <person name="Goldberg J."/>
            <person name="Griggs A."/>
            <person name="Gujja S."/>
            <person name="Hansen M."/>
            <person name="Howarth C."/>
            <person name="Imamovic A."/>
            <person name="Ireland A."/>
            <person name="Larimer J."/>
            <person name="McCowan C."/>
            <person name="Murphy C."/>
            <person name="Pearson M."/>
            <person name="Poon T.W."/>
            <person name="Priest M."/>
            <person name="Roberts A."/>
            <person name="Saif S."/>
            <person name="Shea T."/>
            <person name="Sisk P."/>
            <person name="Sykes S."/>
            <person name="Wortman J."/>
            <person name="Nusbaum C."/>
            <person name="Birren B."/>
        </authorList>
    </citation>
    <scope>NUCLEOTIDE SEQUENCE [LARGE SCALE GENOMIC DNA]</scope>
    <source>
        <strain evidence="6 7">ACS-120-V-Col10b</strain>
    </source>
</reference>
<feature type="transmembrane region" description="Helical" evidence="5">
    <location>
        <begin position="642"/>
        <end position="662"/>
    </location>
</feature>
<dbReference type="InterPro" id="IPR023908">
    <property type="entry name" value="xxxLxxG_rpt"/>
</dbReference>
<dbReference type="AlphaFoldDB" id="A0A9W5VW14"/>
<evidence type="ECO:0000313" key="6">
    <source>
        <dbReference type="EMBL" id="EPD30487.1"/>
    </source>
</evidence>
<dbReference type="InterPro" id="IPR051328">
    <property type="entry name" value="T7SS_ABC-Transporter"/>
</dbReference>
<dbReference type="SUPFAM" id="SSF58104">
    <property type="entry name" value="Methyl-accepting chemotaxis protein (MCP) signaling domain"/>
    <property type="match status" value="1"/>
</dbReference>
<evidence type="ECO:0000256" key="4">
    <source>
        <dbReference type="ARBA" id="ARBA00023136"/>
    </source>
</evidence>
<proteinExistence type="predicted"/>
<keyword evidence="4 5" id="KW-0472">Membrane</keyword>
<accession>A0A9W5VW14</accession>
<feature type="transmembrane region" description="Helical" evidence="5">
    <location>
        <begin position="744"/>
        <end position="763"/>
    </location>
</feature>
<protein>
    <submittedName>
        <fullName evidence="6">X-X-X-Leu-X-X-Gly heptad repeats protein</fullName>
    </submittedName>
</protein>
<evidence type="ECO:0000256" key="1">
    <source>
        <dbReference type="ARBA" id="ARBA00004141"/>
    </source>
</evidence>
<keyword evidence="7" id="KW-1185">Reference proteome</keyword>
<feature type="transmembrane region" description="Helical" evidence="5">
    <location>
        <begin position="683"/>
        <end position="706"/>
    </location>
</feature>
<dbReference type="RefSeq" id="WP_016443599.1">
    <property type="nucleotide sequence ID" value="NZ_KE150266.1"/>
</dbReference>
<keyword evidence="3 5" id="KW-1133">Transmembrane helix</keyword>
<dbReference type="PANTHER" id="PTHR43077:SF10">
    <property type="entry name" value="TRANSPORT PERMEASE PROTEIN"/>
    <property type="match status" value="1"/>
</dbReference>
<dbReference type="EMBL" id="AGWN01000001">
    <property type="protein sequence ID" value="EPD30487.1"/>
    <property type="molecule type" value="Genomic_DNA"/>
</dbReference>
<sequence>MKLTGRDIRALVAVLLLPILATALTLWSLPGRPNNFNKIPAAIVNLDEGAKMVVDGKEVMVPIGRELAGGLMYPKEPVDFNLNWQLVTEETARSGLESGKFQAVITIPKNFSQNVTSIGTAEASPALITVTSNDASSELMGRISAQIAAVAATTMGHTLTETMLDKIFLGFNDMKDQLLQAADGAKQLDDGAGKLGEGVGQLSAGARELAEGTAQLAAGLNQLYGGAGELSGGVGQLRGGVDRLADGADQLAAGTKQLRDGFVGTPGTLGLKSGIDQLERSVNEPGGLAEGTRQLADGSKQLSDGIDQLVEGLNQVLEPLSRIENAIPEGALDNVPSSAEISSEVEKIRDIIKDSQNLLDYVRGLIYGTDANVGALPRLKEIVAQCDAVQTPQYCTLLAGAVADLENAVANIPQNDPNLDQALAKLNELLTQSGMNELVDQIVEVTARIEALVKQLQDAGGFAGISADLEKLREGASQLAAGTAQLADGVNGTPGSLGMSQALAQLADGAAKLQEGLDGSPSQLGLVDGAGQLAGGLRLLKPGLIQLEDGSWQLAEGAGQSASGADQLAAGTDQLAGGTGELYAGIGQLIDGTSRFASELEGGAEQVPSYTDAQRTRIVNVGAIPIRSEDAALYKTSEANTLFPWAAAIVLWLGAFATYLAMPGLRRRELASSLPPLRVAWNSLRPALGFALAQAIGVAIIASLFGVSPKRLVATSIMMIIGVVSFTAINQALLAVFGARVGRIVALLFLVVQVVSLGGIIPIQTAPGAFQLISGLLPLSALTDGLTHTVVGGNLTSILGTAIPLLLWGLATFLFSVIAAKKARSLGVSQIRRQYADS</sequence>
<gene>
    <name evidence="6" type="ORF">HMPREF9238_00230</name>
</gene>
<evidence type="ECO:0000256" key="3">
    <source>
        <dbReference type="ARBA" id="ARBA00022989"/>
    </source>
</evidence>
<dbReference type="Proteomes" id="UP000014387">
    <property type="component" value="Unassembled WGS sequence"/>
</dbReference>
<feature type="transmembrane region" description="Helical" evidence="5">
    <location>
        <begin position="712"/>
        <end position="737"/>
    </location>
</feature>